<evidence type="ECO:0000313" key="3">
    <source>
        <dbReference type="Proteomes" id="UP001164776"/>
    </source>
</evidence>
<keyword evidence="3" id="KW-1185">Reference proteome</keyword>
<proteinExistence type="predicted"/>
<feature type="region of interest" description="Disordered" evidence="1">
    <location>
        <begin position="88"/>
        <end position="111"/>
    </location>
</feature>
<dbReference type="AlphaFoldDB" id="A0A9W7XCG6"/>
<accession>A0A9W7XCG6</accession>
<evidence type="ECO:0000256" key="1">
    <source>
        <dbReference type="SAM" id="MobiDB-lite"/>
    </source>
</evidence>
<dbReference type="EMBL" id="MU629500">
    <property type="protein sequence ID" value="KAJ1256580.1"/>
    <property type="molecule type" value="Genomic_DNA"/>
</dbReference>
<organism evidence="2 3">
    <name type="scientific">Paspalum vaginatum</name>
    <name type="common">seashore paspalum</name>
    <dbReference type="NCBI Taxonomy" id="158149"/>
    <lineage>
        <taxon>Eukaryota</taxon>
        <taxon>Viridiplantae</taxon>
        <taxon>Streptophyta</taxon>
        <taxon>Embryophyta</taxon>
        <taxon>Tracheophyta</taxon>
        <taxon>Spermatophyta</taxon>
        <taxon>Magnoliopsida</taxon>
        <taxon>Liliopsida</taxon>
        <taxon>Poales</taxon>
        <taxon>Poaceae</taxon>
        <taxon>PACMAD clade</taxon>
        <taxon>Panicoideae</taxon>
        <taxon>Andropogonodae</taxon>
        <taxon>Paspaleae</taxon>
        <taxon>Paspalinae</taxon>
        <taxon>Paspalum</taxon>
    </lineage>
</organism>
<feature type="region of interest" description="Disordered" evidence="1">
    <location>
        <begin position="51"/>
        <end position="70"/>
    </location>
</feature>
<reference evidence="2 3" key="1">
    <citation type="submission" date="2022-10" db="EMBL/GenBank/DDBJ databases">
        <title>WGS assembly of Paspalum vaginatum 540-79.</title>
        <authorList>
            <person name="Sun G."/>
            <person name="Wase N."/>
            <person name="Shu S."/>
            <person name="Jenkins J."/>
            <person name="Zhou B."/>
            <person name="Torres-Rodriguez J."/>
            <person name="Chen C."/>
            <person name="Sandor L."/>
            <person name="Plott C."/>
            <person name="Yoshinga Y."/>
            <person name="Daum C."/>
            <person name="Qi P."/>
            <person name="Barry K."/>
            <person name="Lipzen A."/>
            <person name="Berry L."/>
            <person name="Pedersen C."/>
            <person name="Gottilla T."/>
            <person name="Foltz A."/>
            <person name="Yu H."/>
            <person name="O'Malley R."/>
            <person name="Zhang C."/>
            <person name="Devos K."/>
            <person name="Sigmon B."/>
            <person name="Yu B."/>
            <person name="Obata T."/>
            <person name="Schmutz J."/>
            <person name="Schnable J."/>
        </authorList>
    </citation>
    <scope>NUCLEOTIDE SEQUENCE [LARGE SCALE GENOMIC DNA]</scope>
    <source>
        <strain evidence="3">cv. 540-79</strain>
    </source>
</reference>
<dbReference type="Proteomes" id="UP001164776">
    <property type="component" value="Unassembled WGS sequence"/>
</dbReference>
<comment type="caution">
    <text evidence="2">The sequence shown here is derived from an EMBL/GenBank/DDBJ whole genome shotgun (WGS) entry which is preliminary data.</text>
</comment>
<protein>
    <submittedName>
        <fullName evidence="2">Uncharacterized protein</fullName>
    </submittedName>
</protein>
<sequence>MNVIHSPHRSLDALLRQPFRRRAPNPSCLLFTCPVPIHTCRRHSPAPARCATPRSQPRRRFASPSHRCTPGPALPRCRLRLALPARAPLRARSSNREGGTCSALPSAHPTRRCGPERPYYAAVGTLEGDPIGCGTWDAFHSFHGGASGQRQHSGSGGMW</sequence>
<evidence type="ECO:0000313" key="2">
    <source>
        <dbReference type="EMBL" id="KAJ1256580.1"/>
    </source>
</evidence>
<name>A0A9W7XCG6_9POAL</name>
<gene>
    <name evidence="2" type="ORF">BS78_K003900</name>
</gene>